<keyword evidence="1" id="KW-0732">Signal</keyword>
<reference evidence="2 3" key="1">
    <citation type="submission" date="2018-06" db="EMBL/GenBank/DDBJ databases">
        <authorList>
            <consortium name="Pathogen Informatics"/>
            <person name="Doyle S."/>
        </authorList>
    </citation>
    <scope>NUCLEOTIDE SEQUENCE [LARGE SCALE GENOMIC DNA]</scope>
    <source>
        <strain evidence="2 3">NCTC10588</strain>
    </source>
</reference>
<feature type="signal peptide" evidence="1">
    <location>
        <begin position="1"/>
        <end position="23"/>
    </location>
</feature>
<sequence>MKKMRKIALPLAILLIGAGSAYATNVASETKKADIPGWKIDLENPEQPCVMTSQLCTTDNTGIVCTVSDASGVHDLYESSCETELFRIP</sequence>
<protein>
    <submittedName>
        <fullName evidence="2">Uncharacterized protein</fullName>
    </submittedName>
</protein>
<dbReference type="AlphaFoldDB" id="A0A7Z7LYY6"/>
<name>A0A7Z7LYY6_9FLAO</name>
<accession>A0A7Z7LYY6</accession>
<comment type="caution">
    <text evidence="2">The sequence shown here is derived from an EMBL/GenBank/DDBJ whole genome shotgun (WGS) entry which is preliminary data.</text>
</comment>
<dbReference type="RefSeq" id="WP_050022320.1">
    <property type="nucleotide sequence ID" value="NZ_JAMBNG010000004.1"/>
</dbReference>
<evidence type="ECO:0000256" key="1">
    <source>
        <dbReference type="SAM" id="SignalP"/>
    </source>
</evidence>
<dbReference type="Proteomes" id="UP000254876">
    <property type="component" value="Unassembled WGS sequence"/>
</dbReference>
<dbReference type="EMBL" id="UFYD01000001">
    <property type="protein sequence ID" value="STD11825.1"/>
    <property type="molecule type" value="Genomic_DNA"/>
</dbReference>
<proteinExistence type="predicted"/>
<gene>
    <name evidence="2" type="ORF">NCTC10588_03487</name>
</gene>
<feature type="chain" id="PRO_5030647150" evidence="1">
    <location>
        <begin position="24"/>
        <end position="89"/>
    </location>
</feature>
<dbReference type="Pfam" id="PF20130">
    <property type="entry name" value="DUF6520"/>
    <property type="match status" value="1"/>
</dbReference>
<organism evidence="2 3">
    <name type="scientific">Elizabethkingia anophelis</name>
    <dbReference type="NCBI Taxonomy" id="1117645"/>
    <lineage>
        <taxon>Bacteria</taxon>
        <taxon>Pseudomonadati</taxon>
        <taxon>Bacteroidota</taxon>
        <taxon>Flavobacteriia</taxon>
        <taxon>Flavobacteriales</taxon>
        <taxon>Weeksellaceae</taxon>
        <taxon>Elizabethkingia</taxon>
    </lineage>
</organism>
<evidence type="ECO:0000313" key="2">
    <source>
        <dbReference type="EMBL" id="STD11825.1"/>
    </source>
</evidence>
<dbReference type="InterPro" id="IPR045391">
    <property type="entry name" value="DUF6520"/>
</dbReference>
<evidence type="ECO:0000313" key="3">
    <source>
        <dbReference type="Proteomes" id="UP000254876"/>
    </source>
</evidence>